<dbReference type="InterPro" id="IPR029053">
    <property type="entry name" value="Viral_coat"/>
</dbReference>
<accession>E0A3R2</accession>
<name>E0A3R2_9VIRU</name>
<reference evidence="9" key="1">
    <citation type="journal article" date="2010" name="J. Virol.">
        <title>Use of nucleotide composition analysis to infer hosts for three novel picorna-like viruses.</title>
        <authorList>
            <person name="Kapoor A."/>
            <person name="Simmonds P."/>
            <person name="Lipkin W.I."/>
            <person name="Zaidi S."/>
            <person name="Delwart E."/>
        </authorList>
    </citation>
    <scope>NUCLEOTIDE SEQUENCE</scope>
</reference>
<comment type="similarity">
    <text evidence="2">Belongs to the icosahedral plant coat protein family.</text>
</comment>
<evidence type="ECO:0000313" key="9">
    <source>
        <dbReference type="EMBL" id="ADK97711.1"/>
    </source>
</evidence>
<evidence type="ECO:0000256" key="5">
    <source>
        <dbReference type="ARBA" id="ARBA00022844"/>
    </source>
</evidence>
<dbReference type="Pfam" id="PF00729">
    <property type="entry name" value="Viral_coat"/>
    <property type="match status" value="1"/>
</dbReference>
<sequence>MQTNRRRARSTRRAPSQRRPAPRQIVPPPPRAPPRYQTLNERFKSYQPQLDPAFRVKNRVILANVAVTASQGTYPAVTQVIQFSKSGLEAAGITWIPTLMGLFDKYRLTHLELEWQPALPVMQTAGQIYMYFDPTTTTATSNIPVASESLSGNQRLVCRPVTRSVRERVQPNQLKRLDWYQVNTPDATAIQGAVVMRLTPGTLPTAATGKVVAGTLFARFEIELMNPTAPLLPGGRAEQQAFEPIEYTLFDELQQLKEINTRTDRQLQNLTASTFGGNAVRVKNISSQRALSTSQELNQRPFPFASQWNQEAHPSPLFPDEPVEYLPLLTDRQLARRQVLIDGLELAARQGRNKLIGQQTAIYELYRQAVENHPQFEIRPRSRSGSQISDEEAPLIPPEG</sequence>
<dbReference type="EMBL" id="HM480376">
    <property type="protein sequence ID" value="ADK97711.1"/>
    <property type="molecule type" value="Genomic_RNA"/>
</dbReference>
<feature type="region of interest" description="Disordered" evidence="7">
    <location>
        <begin position="1"/>
        <end position="33"/>
    </location>
</feature>
<evidence type="ECO:0000256" key="1">
    <source>
        <dbReference type="ARBA" id="ARBA00004328"/>
    </source>
</evidence>
<evidence type="ECO:0000256" key="3">
    <source>
        <dbReference type="ARBA" id="ARBA00018091"/>
    </source>
</evidence>
<evidence type="ECO:0000256" key="4">
    <source>
        <dbReference type="ARBA" id="ARBA00022561"/>
    </source>
</evidence>
<keyword evidence="5" id="KW-0946">Virion</keyword>
<dbReference type="SUPFAM" id="SSF88633">
    <property type="entry name" value="Positive stranded ssRNA viruses"/>
    <property type="match status" value="1"/>
</dbReference>
<feature type="non-terminal residue" evidence="9">
    <location>
        <position position="400"/>
    </location>
</feature>
<proteinExistence type="inferred from homology"/>
<evidence type="ECO:0000256" key="7">
    <source>
        <dbReference type="SAM" id="MobiDB-lite"/>
    </source>
</evidence>
<feature type="compositionally biased region" description="Basic residues" evidence="7">
    <location>
        <begin position="1"/>
        <end position="16"/>
    </location>
</feature>
<keyword evidence="4" id="KW-0167">Capsid protein</keyword>
<evidence type="ECO:0000256" key="2">
    <source>
        <dbReference type="ARBA" id="ARBA00007446"/>
    </source>
</evidence>
<evidence type="ECO:0000259" key="8">
    <source>
        <dbReference type="Pfam" id="PF00729"/>
    </source>
</evidence>
<feature type="domain" description="Icosahedral viral capsid protein S" evidence="8">
    <location>
        <begin position="47"/>
        <end position="229"/>
    </location>
</feature>
<comment type="subcellular location">
    <subcellularLocation>
        <location evidence="1">Virion</location>
    </subcellularLocation>
</comment>
<dbReference type="GO" id="GO:0039617">
    <property type="term" value="C:T=3 icosahedral viral capsid"/>
    <property type="evidence" value="ECO:0007669"/>
    <property type="project" value="UniProtKB-KW"/>
</dbReference>
<keyword evidence="6" id="KW-1142">T=3 icosahedral capsid protein</keyword>
<dbReference type="GO" id="GO:0005198">
    <property type="term" value="F:structural molecule activity"/>
    <property type="evidence" value="ECO:0007669"/>
    <property type="project" value="InterPro"/>
</dbReference>
<evidence type="ECO:0000256" key="6">
    <source>
        <dbReference type="ARBA" id="ARBA00023060"/>
    </source>
</evidence>
<organism evidence="9">
    <name type="scientific">Tetnovirus 2</name>
    <dbReference type="NCBI Taxonomy" id="870712"/>
    <lineage>
        <taxon>Viruses</taxon>
        <taxon>Riboviria</taxon>
        <taxon>Orthornavirae</taxon>
        <taxon>Pisuviricota</taxon>
        <taxon>Pisoniviricetes</taxon>
        <taxon>Picornavirales</taxon>
    </lineage>
</organism>
<protein>
    <recommendedName>
        <fullName evidence="3">Capsid protein</fullName>
    </recommendedName>
</protein>
<feature type="region of interest" description="Disordered" evidence="7">
    <location>
        <begin position="377"/>
        <end position="400"/>
    </location>
</feature>
<dbReference type="InterPro" id="IPR000937">
    <property type="entry name" value="Capsid_prot_S-dom_vir"/>
</dbReference>
<dbReference type="Gene3D" id="2.60.120.20">
    <property type="match status" value="1"/>
</dbReference>